<keyword evidence="5" id="KW-1185">Reference proteome</keyword>
<sequence length="99" mass="11204">IIEQVESSDLISPLAVARRLNGKLRLCVDLRDLNKNILVDQFPLPKINEVIALTKGKEWFNTIDLTSAYPQVPLHPDSRRLTAFITPVGCYQFVRVPFG</sequence>
<comment type="similarity">
    <text evidence="1">Belongs to the beta type-B retroviral polymerase family. HERV class-II K(HML-2) pol subfamily.</text>
</comment>
<name>A0AAV7KWJ2_PLEWA</name>
<comment type="caution">
    <text evidence="4">The sequence shown here is derived from an EMBL/GenBank/DDBJ whole genome shotgun (WGS) entry which is preliminary data.</text>
</comment>
<dbReference type="InterPro" id="IPR043128">
    <property type="entry name" value="Rev_trsase/Diguanyl_cyclase"/>
</dbReference>
<protein>
    <recommendedName>
        <fullName evidence="2">ribonuclease H</fullName>
        <ecNumber evidence="2">3.1.26.4</ecNumber>
    </recommendedName>
</protein>
<evidence type="ECO:0000313" key="4">
    <source>
        <dbReference type="EMBL" id="KAJ1083622.1"/>
    </source>
</evidence>
<dbReference type="InterPro" id="IPR050951">
    <property type="entry name" value="Retrovirus_Pol_polyprotein"/>
</dbReference>
<feature type="non-terminal residue" evidence="4">
    <location>
        <position position="1"/>
    </location>
</feature>
<proteinExistence type="inferred from homology"/>
<organism evidence="4 5">
    <name type="scientific">Pleurodeles waltl</name>
    <name type="common">Iberian ribbed newt</name>
    <dbReference type="NCBI Taxonomy" id="8319"/>
    <lineage>
        <taxon>Eukaryota</taxon>
        <taxon>Metazoa</taxon>
        <taxon>Chordata</taxon>
        <taxon>Craniata</taxon>
        <taxon>Vertebrata</taxon>
        <taxon>Euteleostomi</taxon>
        <taxon>Amphibia</taxon>
        <taxon>Batrachia</taxon>
        <taxon>Caudata</taxon>
        <taxon>Salamandroidea</taxon>
        <taxon>Salamandridae</taxon>
        <taxon>Pleurodelinae</taxon>
        <taxon>Pleurodeles</taxon>
    </lineage>
</organism>
<evidence type="ECO:0000313" key="5">
    <source>
        <dbReference type="Proteomes" id="UP001066276"/>
    </source>
</evidence>
<dbReference type="Pfam" id="PF00078">
    <property type="entry name" value="RVT_1"/>
    <property type="match status" value="1"/>
</dbReference>
<dbReference type="PROSITE" id="PS50878">
    <property type="entry name" value="RT_POL"/>
    <property type="match status" value="1"/>
</dbReference>
<dbReference type="Proteomes" id="UP001066276">
    <property type="component" value="Chromosome 12"/>
</dbReference>
<gene>
    <name evidence="4" type="ORF">NDU88_003779</name>
</gene>
<reference evidence="4" key="1">
    <citation type="journal article" date="2022" name="bioRxiv">
        <title>Sequencing and chromosome-scale assembly of the giantPleurodeles waltlgenome.</title>
        <authorList>
            <person name="Brown T."/>
            <person name="Elewa A."/>
            <person name="Iarovenko S."/>
            <person name="Subramanian E."/>
            <person name="Araus A.J."/>
            <person name="Petzold A."/>
            <person name="Susuki M."/>
            <person name="Suzuki K.-i.T."/>
            <person name="Hayashi T."/>
            <person name="Toyoda A."/>
            <person name="Oliveira C."/>
            <person name="Osipova E."/>
            <person name="Leigh N.D."/>
            <person name="Simon A."/>
            <person name="Yun M.H."/>
        </authorList>
    </citation>
    <scope>NUCLEOTIDE SEQUENCE</scope>
    <source>
        <strain evidence="4">20211129_DDA</strain>
        <tissue evidence="4">Liver</tissue>
    </source>
</reference>
<dbReference type="GO" id="GO:0004523">
    <property type="term" value="F:RNA-DNA hybrid ribonuclease activity"/>
    <property type="evidence" value="ECO:0007669"/>
    <property type="project" value="UniProtKB-EC"/>
</dbReference>
<dbReference type="PANTHER" id="PTHR37984:SF15">
    <property type="entry name" value="INTEGRASE CATALYTIC DOMAIN-CONTAINING PROTEIN"/>
    <property type="match status" value="1"/>
</dbReference>
<evidence type="ECO:0000259" key="3">
    <source>
        <dbReference type="PROSITE" id="PS50878"/>
    </source>
</evidence>
<accession>A0AAV7KWJ2</accession>
<dbReference type="Gene3D" id="3.30.70.270">
    <property type="match status" value="1"/>
</dbReference>
<feature type="domain" description="Reverse transcriptase" evidence="3">
    <location>
        <begin position="1"/>
        <end position="99"/>
    </location>
</feature>
<evidence type="ECO:0000256" key="1">
    <source>
        <dbReference type="ARBA" id="ARBA00010879"/>
    </source>
</evidence>
<dbReference type="SUPFAM" id="SSF56672">
    <property type="entry name" value="DNA/RNA polymerases"/>
    <property type="match status" value="1"/>
</dbReference>
<dbReference type="CDD" id="cd01647">
    <property type="entry name" value="RT_LTR"/>
    <property type="match status" value="1"/>
</dbReference>
<dbReference type="InterPro" id="IPR000477">
    <property type="entry name" value="RT_dom"/>
</dbReference>
<dbReference type="InterPro" id="IPR043502">
    <property type="entry name" value="DNA/RNA_pol_sf"/>
</dbReference>
<dbReference type="AlphaFoldDB" id="A0AAV7KWJ2"/>
<dbReference type="Gene3D" id="3.10.10.10">
    <property type="entry name" value="HIV Type 1 Reverse Transcriptase, subunit A, domain 1"/>
    <property type="match status" value="1"/>
</dbReference>
<dbReference type="EC" id="3.1.26.4" evidence="2"/>
<dbReference type="EMBL" id="JANPWB010000016">
    <property type="protein sequence ID" value="KAJ1083622.1"/>
    <property type="molecule type" value="Genomic_DNA"/>
</dbReference>
<dbReference type="PANTHER" id="PTHR37984">
    <property type="entry name" value="PROTEIN CBG26694"/>
    <property type="match status" value="1"/>
</dbReference>
<evidence type="ECO:0000256" key="2">
    <source>
        <dbReference type="ARBA" id="ARBA00012180"/>
    </source>
</evidence>
<feature type="non-terminal residue" evidence="4">
    <location>
        <position position="99"/>
    </location>
</feature>